<organism evidence="1 2">
    <name type="scientific">Pseudomonas fluorescens</name>
    <dbReference type="NCBI Taxonomy" id="294"/>
    <lineage>
        <taxon>Bacteria</taxon>
        <taxon>Pseudomonadati</taxon>
        <taxon>Pseudomonadota</taxon>
        <taxon>Gammaproteobacteria</taxon>
        <taxon>Pseudomonadales</taxon>
        <taxon>Pseudomonadaceae</taxon>
        <taxon>Pseudomonas</taxon>
    </lineage>
</organism>
<gene>
    <name evidence="1" type="ORF">BK673_16530</name>
</gene>
<evidence type="ECO:0000313" key="1">
    <source>
        <dbReference type="EMBL" id="ROO08144.1"/>
    </source>
</evidence>
<dbReference type="Proteomes" id="UP000283619">
    <property type="component" value="Unassembled WGS sequence"/>
</dbReference>
<reference evidence="1 2" key="1">
    <citation type="submission" date="2016-10" db="EMBL/GenBank/DDBJ databases">
        <title>Comparative genome analysis of multiple Pseudomonas spp. focuses on biocontrol and plant growth promoting traits.</title>
        <authorList>
            <person name="Tao X.-Y."/>
            <person name="Taylor C.G."/>
        </authorList>
    </citation>
    <scope>NUCLEOTIDE SEQUENCE [LARGE SCALE GENOMIC DNA]</scope>
    <source>
        <strain evidence="1 2">36G2</strain>
    </source>
</reference>
<sequence length="632" mass="69942">MIMKKPKPWARGPLELIRHAEEHLLGSSDFDRRMVLVSFDNAIELSIITFLNLNPIQRNGWTCERAQVSKWLHNFHSKLEFLEHYVVAHLGQEMLVGRDELVYYHTIRNELYHNGNGFTPTQEIVEEIRAASNWVFLTLFGSHPSQHYSFDSAEEREAAAQECDELSSSTQVLKAVLDMQKMLGAYLSEFGGSTNQSLTSSINSLVENYSIELPDGLLDAAQKAEIVRNAIMDGSGPVSTDIELKALSLELTKLSEKVDSTLRAFQVKIVDASIEATLSAVPPHNNRVVGHVYQALGSGKGMCIVSYIIRARQIRGLERTPFFVVASRNEELLQIKERFKSFSVDLEGFRLVKVGNSKELKEICADPWGLIVFVSLDLLRKNALCFEGHCLLVGVDMQNQEFDFSLSLPGATRINFGSSPMLSGARASKRFGDLLFSFNYEAAIAEGVLTPLHVFSIDNLILSETPSGLNIQDAGTAVIETIVEDVKLAGVEQYRAIVVVTTLPEGQQLLEALNRSLRPLEVSGSTSLQISIISSAVADRGRASIDAFNDRYNSSAILIINSRSLTGVDLRDVQIAYVVSPIKVVDQYKVASLLGRSKNTQGKIMDFGRNEWSFLKQGSKTMSTKTGDLGSI</sequence>
<proteinExistence type="predicted"/>
<evidence type="ECO:0000313" key="2">
    <source>
        <dbReference type="Proteomes" id="UP000283619"/>
    </source>
</evidence>
<protein>
    <submittedName>
        <fullName evidence="1">Uncharacterized protein</fullName>
    </submittedName>
</protein>
<name>A0A423P4M1_PSEFL</name>
<comment type="caution">
    <text evidence="1">The sequence shown here is derived from an EMBL/GenBank/DDBJ whole genome shotgun (WGS) entry which is preliminary data.</text>
</comment>
<dbReference type="EMBL" id="MOBZ01000013">
    <property type="protein sequence ID" value="ROO08144.1"/>
    <property type="molecule type" value="Genomic_DNA"/>
</dbReference>
<accession>A0A423P4M1</accession>
<dbReference type="AlphaFoldDB" id="A0A423P4M1"/>